<reference evidence="1" key="1">
    <citation type="journal article" date="2020" name="mSystems">
        <title>Genome- and Community-Level Interaction Insights into Carbon Utilization and Element Cycling Functions of Hydrothermarchaeota in Hydrothermal Sediment.</title>
        <authorList>
            <person name="Zhou Z."/>
            <person name="Liu Y."/>
            <person name="Xu W."/>
            <person name="Pan J."/>
            <person name="Luo Z.H."/>
            <person name="Li M."/>
        </authorList>
    </citation>
    <scope>NUCLEOTIDE SEQUENCE [LARGE SCALE GENOMIC DNA]</scope>
    <source>
        <strain evidence="1">HyVt-19</strain>
    </source>
</reference>
<dbReference type="Pfam" id="PF01547">
    <property type="entry name" value="SBP_bac_1"/>
    <property type="match status" value="1"/>
</dbReference>
<dbReference type="AlphaFoldDB" id="A0A7C1AYR4"/>
<comment type="caution">
    <text evidence="1">The sequence shown here is derived from an EMBL/GenBank/DDBJ whole genome shotgun (WGS) entry which is preliminary data.</text>
</comment>
<feature type="non-terminal residue" evidence="1">
    <location>
        <position position="1"/>
    </location>
</feature>
<dbReference type="EMBL" id="DQZW01000261">
    <property type="protein sequence ID" value="HDL90348.1"/>
    <property type="molecule type" value="Genomic_DNA"/>
</dbReference>
<accession>A0A7C1AYR4</accession>
<dbReference type="SUPFAM" id="SSF53850">
    <property type="entry name" value="Periplasmic binding protein-like II"/>
    <property type="match status" value="1"/>
</dbReference>
<name>A0A7C1AYR4_9BACT</name>
<organism evidence="1">
    <name type="scientific">Thermodesulforhabdus norvegica</name>
    <dbReference type="NCBI Taxonomy" id="39841"/>
    <lineage>
        <taxon>Bacteria</taxon>
        <taxon>Pseudomonadati</taxon>
        <taxon>Thermodesulfobacteriota</taxon>
        <taxon>Syntrophobacteria</taxon>
        <taxon>Syntrophobacterales</taxon>
        <taxon>Thermodesulforhabdaceae</taxon>
        <taxon>Thermodesulforhabdus</taxon>
    </lineage>
</organism>
<protein>
    <submittedName>
        <fullName evidence="1">Extracellular solute-binding protein</fullName>
    </submittedName>
</protein>
<dbReference type="Proteomes" id="UP000886355">
    <property type="component" value="Unassembled WGS sequence"/>
</dbReference>
<sequence>QMAQGKAAYALNWNAYLPVLLDPEKSVITDKVAFALTPGGPKGRPQGLGGWQMGISVDSKNKEAAFQLLEFLTGKDRAVKLALAGGSVARFSVAENEEVVEAFPYYPLLVEALSDVAMRGVDRTWTEVQRVVAVAVNKILLGEDAEKTLKETARKVFDIAKKAGYHPEKSGPRP</sequence>
<proteinExistence type="predicted"/>
<dbReference type="Gene3D" id="3.40.190.10">
    <property type="entry name" value="Periplasmic binding protein-like II"/>
    <property type="match status" value="2"/>
</dbReference>
<dbReference type="InterPro" id="IPR006059">
    <property type="entry name" value="SBP"/>
</dbReference>
<gene>
    <name evidence="1" type="ORF">ENG14_05540</name>
</gene>
<evidence type="ECO:0000313" key="1">
    <source>
        <dbReference type="EMBL" id="HDL90348.1"/>
    </source>
</evidence>